<reference evidence="1" key="1">
    <citation type="submission" date="2021-03" db="EMBL/GenBank/DDBJ databases">
        <title>Evolutionary priming and transition to the ectomycorrhizal habit in an iconic lineage of mushroom-forming fungi: is preadaptation a requirement?</title>
        <authorList>
            <consortium name="DOE Joint Genome Institute"/>
            <person name="Looney B.P."/>
            <person name="Miyauchi S."/>
            <person name="Morin E."/>
            <person name="Drula E."/>
            <person name="Courty P.E."/>
            <person name="Chicoki N."/>
            <person name="Fauchery L."/>
            <person name="Kohler A."/>
            <person name="Kuo A."/>
            <person name="LaButti K."/>
            <person name="Pangilinan J."/>
            <person name="Lipzen A."/>
            <person name="Riley R."/>
            <person name="Andreopoulos W."/>
            <person name="He G."/>
            <person name="Johnson J."/>
            <person name="Barry K.W."/>
            <person name="Grigoriev I.V."/>
            <person name="Nagy L."/>
            <person name="Hibbett D."/>
            <person name="Henrissat B."/>
            <person name="Matheny P.B."/>
            <person name="Labbe J."/>
            <person name="Martin A.F."/>
        </authorList>
    </citation>
    <scope>NUCLEOTIDE SEQUENCE</scope>
    <source>
        <strain evidence="1">BPL698</strain>
    </source>
</reference>
<dbReference type="Proteomes" id="UP001207468">
    <property type="component" value="Unassembled WGS sequence"/>
</dbReference>
<sequence>MRTSAVVAFILAMGVAPSFSLPSIWPRTNDEFLRSAQSQRSQGQSHVQDQPQGQGQSQYFSDWQQWPSCQRAASCSPPGL</sequence>
<comment type="caution">
    <text evidence="1">The sequence shown here is derived from an EMBL/GenBank/DDBJ whole genome shotgun (WGS) entry which is preliminary data.</text>
</comment>
<accession>A0ACC0TTW0</accession>
<proteinExistence type="predicted"/>
<evidence type="ECO:0000313" key="1">
    <source>
        <dbReference type="EMBL" id="KAI9448951.1"/>
    </source>
</evidence>
<gene>
    <name evidence="1" type="ORF">F5148DRAFT_1249127</name>
</gene>
<organism evidence="1 2">
    <name type="scientific">Russula earlei</name>
    <dbReference type="NCBI Taxonomy" id="71964"/>
    <lineage>
        <taxon>Eukaryota</taxon>
        <taxon>Fungi</taxon>
        <taxon>Dikarya</taxon>
        <taxon>Basidiomycota</taxon>
        <taxon>Agaricomycotina</taxon>
        <taxon>Agaricomycetes</taxon>
        <taxon>Russulales</taxon>
        <taxon>Russulaceae</taxon>
        <taxon>Russula</taxon>
    </lineage>
</organism>
<name>A0ACC0TTW0_9AGAM</name>
<keyword evidence="2" id="KW-1185">Reference proteome</keyword>
<dbReference type="EMBL" id="JAGFNK010000545">
    <property type="protein sequence ID" value="KAI9448951.1"/>
    <property type="molecule type" value="Genomic_DNA"/>
</dbReference>
<protein>
    <submittedName>
        <fullName evidence="1">Uncharacterized protein</fullName>
    </submittedName>
</protein>
<evidence type="ECO:0000313" key="2">
    <source>
        <dbReference type="Proteomes" id="UP001207468"/>
    </source>
</evidence>